<accession>A0A9W7XEJ0</accession>
<evidence type="ECO:0000313" key="3">
    <source>
        <dbReference type="Proteomes" id="UP001164776"/>
    </source>
</evidence>
<evidence type="ECO:0000313" key="2">
    <source>
        <dbReference type="EMBL" id="KAJ1257092.1"/>
    </source>
</evidence>
<protein>
    <submittedName>
        <fullName evidence="2">Uncharacterized protein</fullName>
    </submittedName>
</protein>
<comment type="caution">
    <text evidence="2">The sequence shown here is derived from an EMBL/GenBank/DDBJ whole genome shotgun (WGS) entry which is preliminary data.</text>
</comment>
<reference evidence="2 3" key="1">
    <citation type="submission" date="2022-10" db="EMBL/GenBank/DDBJ databases">
        <title>WGS assembly of Paspalum vaginatum 540-79.</title>
        <authorList>
            <person name="Sun G."/>
            <person name="Wase N."/>
            <person name="Shu S."/>
            <person name="Jenkins J."/>
            <person name="Zhou B."/>
            <person name="Torres-Rodriguez J."/>
            <person name="Chen C."/>
            <person name="Sandor L."/>
            <person name="Plott C."/>
            <person name="Yoshinga Y."/>
            <person name="Daum C."/>
            <person name="Qi P."/>
            <person name="Barry K."/>
            <person name="Lipzen A."/>
            <person name="Berry L."/>
            <person name="Pedersen C."/>
            <person name="Gottilla T."/>
            <person name="Foltz A."/>
            <person name="Yu H."/>
            <person name="O'Malley R."/>
            <person name="Zhang C."/>
            <person name="Devos K."/>
            <person name="Sigmon B."/>
            <person name="Yu B."/>
            <person name="Obata T."/>
            <person name="Schmutz J."/>
            <person name="Schnable J."/>
        </authorList>
    </citation>
    <scope>NUCLEOTIDE SEQUENCE [LARGE SCALE GENOMIC DNA]</scope>
    <source>
        <strain evidence="3">cv. 540-79</strain>
    </source>
</reference>
<gene>
    <name evidence="2" type="ORF">BS78_K223000</name>
</gene>
<evidence type="ECO:0000256" key="1">
    <source>
        <dbReference type="SAM" id="SignalP"/>
    </source>
</evidence>
<keyword evidence="1" id="KW-0732">Signal</keyword>
<dbReference type="EMBL" id="MU629443">
    <property type="protein sequence ID" value="KAJ1257092.1"/>
    <property type="molecule type" value="Genomic_DNA"/>
</dbReference>
<feature type="signal peptide" evidence="1">
    <location>
        <begin position="1"/>
        <end position="22"/>
    </location>
</feature>
<dbReference type="Proteomes" id="UP001164776">
    <property type="component" value="Unassembled WGS sequence"/>
</dbReference>
<name>A0A9W7XEJ0_9POAL</name>
<dbReference type="OrthoDB" id="683584at2759"/>
<organism evidence="2 3">
    <name type="scientific">Paspalum vaginatum</name>
    <name type="common">seashore paspalum</name>
    <dbReference type="NCBI Taxonomy" id="158149"/>
    <lineage>
        <taxon>Eukaryota</taxon>
        <taxon>Viridiplantae</taxon>
        <taxon>Streptophyta</taxon>
        <taxon>Embryophyta</taxon>
        <taxon>Tracheophyta</taxon>
        <taxon>Spermatophyta</taxon>
        <taxon>Magnoliopsida</taxon>
        <taxon>Liliopsida</taxon>
        <taxon>Poales</taxon>
        <taxon>Poaceae</taxon>
        <taxon>PACMAD clade</taxon>
        <taxon>Panicoideae</taxon>
        <taxon>Andropogonodae</taxon>
        <taxon>Paspaleae</taxon>
        <taxon>Paspalinae</taxon>
        <taxon>Paspalum</taxon>
    </lineage>
</organism>
<proteinExistence type="predicted"/>
<feature type="chain" id="PRO_5040853754" evidence="1">
    <location>
        <begin position="23"/>
        <end position="116"/>
    </location>
</feature>
<sequence>MARFQVPKLQFLLLLMIIPCSALLSAATAAASHANPSSKRSDNESVQDPLMMFKFSDEIGYYMVIPLGTMRQQEPSLFISPKIPPKEPLETSAPTWTTIIQSVIVLAMCKYILFAI</sequence>
<dbReference type="AlphaFoldDB" id="A0A9W7XEJ0"/>
<keyword evidence="3" id="KW-1185">Reference proteome</keyword>